<keyword evidence="5" id="KW-1185">Reference proteome</keyword>
<keyword evidence="1" id="KW-0233">DNA recombination</keyword>
<feature type="region of interest" description="Disordered" evidence="2">
    <location>
        <begin position="88"/>
        <end position="136"/>
    </location>
</feature>
<evidence type="ECO:0000256" key="1">
    <source>
        <dbReference type="ARBA" id="ARBA00023172"/>
    </source>
</evidence>
<proteinExistence type="predicted"/>
<dbReference type="Pfam" id="PF00589">
    <property type="entry name" value="Phage_integrase"/>
    <property type="match status" value="1"/>
</dbReference>
<protein>
    <submittedName>
        <fullName evidence="4">Tyrosine-type recombinase/integrase</fullName>
    </submittedName>
</protein>
<feature type="domain" description="Tyr recombinase" evidence="3">
    <location>
        <begin position="18"/>
        <end position="71"/>
    </location>
</feature>
<dbReference type="GO" id="GO:0006310">
    <property type="term" value="P:DNA recombination"/>
    <property type="evidence" value="ECO:0007669"/>
    <property type="project" value="UniProtKB-KW"/>
</dbReference>
<dbReference type="InterPro" id="IPR013762">
    <property type="entry name" value="Integrase-like_cat_sf"/>
</dbReference>
<evidence type="ECO:0000259" key="3">
    <source>
        <dbReference type="Pfam" id="PF00589"/>
    </source>
</evidence>
<evidence type="ECO:0000313" key="4">
    <source>
        <dbReference type="EMBL" id="NUW39594.1"/>
    </source>
</evidence>
<dbReference type="EMBL" id="JABWGO010000001">
    <property type="protein sequence ID" value="NUW39594.1"/>
    <property type="molecule type" value="Genomic_DNA"/>
</dbReference>
<organism evidence="4 5">
    <name type="scientific">Nonomuraea rhodomycinica</name>
    <dbReference type="NCBI Taxonomy" id="1712872"/>
    <lineage>
        <taxon>Bacteria</taxon>
        <taxon>Bacillati</taxon>
        <taxon>Actinomycetota</taxon>
        <taxon>Actinomycetes</taxon>
        <taxon>Streptosporangiales</taxon>
        <taxon>Streptosporangiaceae</taxon>
        <taxon>Nonomuraea</taxon>
    </lineage>
</organism>
<dbReference type="GO" id="GO:0003677">
    <property type="term" value="F:DNA binding"/>
    <property type="evidence" value="ECO:0007669"/>
    <property type="project" value="InterPro"/>
</dbReference>
<reference evidence="4 5" key="1">
    <citation type="submission" date="2020-06" db="EMBL/GenBank/DDBJ databases">
        <authorList>
            <person name="Chanama M."/>
        </authorList>
    </citation>
    <scope>NUCLEOTIDE SEQUENCE [LARGE SCALE GENOMIC DNA]</scope>
    <source>
        <strain evidence="4 5">TBRC6557</strain>
    </source>
</reference>
<dbReference type="InterPro" id="IPR002104">
    <property type="entry name" value="Integrase_catalytic"/>
</dbReference>
<dbReference type="Gene3D" id="1.10.443.10">
    <property type="entry name" value="Intergrase catalytic core"/>
    <property type="match status" value="1"/>
</dbReference>
<dbReference type="AlphaFoldDB" id="A0A7Y6IME9"/>
<dbReference type="GO" id="GO:0015074">
    <property type="term" value="P:DNA integration"/>
    <property type="evidence" value="ECO:0007669"/>
    <property type="project" value="InterPro"/>
</dbReference>
<evidence type="ECO:0000313" key="5">
    <source>
        <dbReference type="Proteomes" id="UP000546126"/>
    </source>
</evidence>
<evidence type="ECO:0000256" key="2">
    <source>
        <dbReference type="SAM" id="MobiDB-lite"/>
    </source>
</evidence>
<dbReference type="SUPFAM" id="SSF56349">
    <property type="entry name" value="DNA breaking-rejoining enzymes"/>
    <property type="match status" value="1"/>
</dbReference>
<dbReference type="Proteomes" id="UP000546126">
    <property type="component" value="Unassembled WGS sequence"/>
</dbReference>
<gene>
    <name evidence="4" type="ORF">HT134_05530</name>
</gene>
<feature type="compositionally biased region" description="Basic and acidic residues" evidence="2">
    <location>
        <begin position="99"/>
        <end position="112"/>
    </location>
</feature>
<dbReference type="InterPro" id="IPR011010">
    <property type="entry name" value="DNA_brk_join_enz"/>
</dbReference>
<accession>A0A7Y6IME9</accession>
<name>A0A7Y6IME9_9ACTN</name>
<sequence length="136" mass="14958">MLPEGRITTAVLRDATHWDEVVAKLGYEHLRRHDLRHTGLTWMADAGGPVHVLWKIAGHGPLTTTQRYLPLDSNSLVAASNALSAHLNQGWSQAPGGVDDQHDRGEKQKDRPTWAFTQADRPCFTVGTTGFEPATP</sequence>
<comment type="caution">
    <text evidence="4">The sequence shown here is derived from an EMBL/GenBank/DDBJ whole genome shotgun (WGS) entry which is preliminary data.</text>
</comment>